<dbReference type="PANTHER" id="PTHR33099">
    <property type="entry name" value="FE2OG DIOXYGENASE DOMAIN-CONTAINING PROTEIN"/>
    <property type="match status" value="1"/>
</dbReference>
<reference evidence="2" key="1">
    <citation type="submission" date="2022-07" db="EMBL/GenBank/DDBJ databases">
        <title>Genome Sequence of Physisporinus lineatus.</title>
        <authorList>
            <person name="Buettner E."/>
        </authorList>
    </citation>
    <scope>NUCLEOTIDE SEQUENCE</scope>
    <source>
        <strain evidence="2">VT162</strain>
    </source>
</reference>
<feature type="compositionally biased region" description="Polar residues" evidence="1">
    <location>
        <begin position="1100"/>
        <end position="1110"/>
    </location>
</feature>
<sequence>MAQQKPVSPLNDIRPTLERALATRLDFVGAYSFSKTYTDTPNPSLKIDGLGTVGVPLSTRDAKAIKSKAKLPASGKGAKADKSVRSTWELDAKLVEFPNPEWANFMQKRVEDACRELGVKYSASSPRCEPHKLILSEPGAPFIPHLDDEDEDGVFAAIMVVLPSEYTSGESHLSYGGVDVTYDCSQTSLNTTVIAWYTDAEHEVNPIESGYRLALSFKLIHNTNSPPPALSANSDFVEKVKEALLSWKEMSGPQVPKKMLYLLGQQIEYDDDSDEDEDEKPSQPKKPDAKVSLIRQIGEEIGFSLGTATVVCCLSGFSANHGRNYYGGGRNRWAQHMNFMNGYNDDDVGFGEIEEREMKIQGFVDLNGKTISKSLEVDEDIELIPKNLPRIVESGYHTKQESHSGFLKRCEFNVPHTGIFILLTSTPGYRRTVLVIWPNKNTYDVVYTGEGLKIARDTLDKAVESSTELAKYVLSRVAESPETILPSFCRAALRWNDCALWSSGVGTHFWHNNSPLLSNDDIEGAIKVFGFQGVGKGLEPSLAASPTNKGSLELIGRLEEMMNTNPGLDEDCNTETVVSWARQQRESVLGDLKKLTDDDVEIVIQTSISHDGGKFLRTCVMPQLLKQAEPDVLVKLASEIRKSVIKPAKVKTELVSKLVIAAITASNFFQPIPPPQPTYYWTHRANDSEQKDPNLESFQKFVQTCRSLECTNALALVLEKAKSTTGMEPTDAFKRAKNVMLPLLDYVREGPGTFPKKPVKELVEVALPLALSQPKEMDAPTVRSMVNALGMTGGGIDSVQKSILPKVLSSDVPPDPQLALAEEIVKLDIASREGTEKEGLEGISAGLRSTIASLASNFTKTVKLATTANITSAFERCGKVGVTEACSAIVQRVLSSTAQANDAQLQANLIPLLSPLYTISQSNAHLGNVGVDNLLKSIIQRWVEITLGQKPTYTASSLVSLTRWTCTCAECQKVKVFLAKPSLASPSLSLRAIGAPARRHVEGNLISSHEAVKTTQDYGRPQGLTIDLSDKMKTPLRWEKNRTAGIAMLTGISTNEQDLYNILGEYYATVLKALDVPRVNKNAVASTPQPGKPQPAVGSTPVSARASGSQPMHAKPQPTEERPAKKRKVAPNEADVIDLT</sequence>
<feature type="region of interest" description="Disordered" evidence="1">
    <location>
        <begin position="1084"/>
        <end position="1140"/>
    </location>
</feature>
<dbReference type="Proteomes" id="UP001212997">
    <property type="component" value="Unassembled WGS sequence"/>
</dbReference>
<accession>A0AAD5V6Z2</accession>
<evidence type="ECO:0008006" key="4">
    <source>
        <dbReference type="Google" id="ProtNLM"/>
    </source>
</evidence>
<feature type="region of interest" description="Disordered" evidence="1">
    <location>
        <begin position="270"/>
        <end position="289"/>
    </location>
</feature>
<feature type="compositionally biased region" description="Acidic residues" evidence="1">
    <location>
        <begin position="270"/>
        <end position="279"/>
    </location>
</feature>
<organism evidence="2 3">
    <name type="scientific">Meripilus lineatus</name>
    <dbReference type="NCBI Taxonomy" id="2056292"/>
    <lineage>
        <taxon>Eukaryota</taxon>
        <taxon>Fungi</taxon>
        <taxon>Dikarya</taxon>
        <taxon>Basidiomycota</taxon>
        <taxon>Agaricomycotina</taxon>
        <taxon>Agaricomycetes</taxon>
        <taxon>Polyporales</taxon>
        <taxon>Meripilaceae</taxon>
        <taxon>Meripilus</taxon>
    </lineage>
</organism>
<evidence type="ECO:0000256" key="1">
    <source>
        <dbReference type="SAM" id="MobiDB-lite"/>
    </source>
</evidence>
<name>A0AAD5V6Z2_9APHY</name>
<gene>
    <name evidence="2" type="ORF">NLI96_g5874</name>
</gene>
<evidence type="ECO:0000313" key="2">
    <source>
        <dbReference type="EMBL" id="KAJ3484086.1"/>
    </source>
</evidence>
<dbReference type="Gene3D" id="2.60.120.620">
    <property type="entry name" value="q2cbj1_9rhob like domain"/>
    <property type="match status" value="1"/>
</dbReference>
<feature type="compositionally biased region" description="Basic and acidic residues" evidence="1">
    <location>
        <begin position="280"/>
        <end position="289"/>
    </location>
</feature>
<comment type="caution">
    <text evidence="2">The sequence shown here is derived from an EMBL/GenBank/DDBJ whole genome shotgun (WGS) entry which is preliminary data.</text>
</comment>
<proteinExistence type="predicted"/>
<keyword evidence="3" id="KW-1185">Reference proteome</keyword>
<dbReference type="PANTHER" id="PTHR33099:SF7">
    <property type="entry name" value="MYND-TYPE DOMAIN-CONTAINING PROTEIN"/>
    <property type="match status" value="1"/>
</dbReference>
<dbReference type="EMBL" id="JANAWD010000202">
    <property type="protein sequence ID" value="KAJ3484086.1"/>
    <property type="molecule type" value="Genomic_DNA"/>
</dbReference>
<evidence type="ECO:0000313" key="3">
    <source>
        <dbReference type="Proteomes" id="UP001212997"/>
    </source>
</evidence>
<protein>
    <recommendedName>
        <fullName evidence="4">Prolyl 4-hydroxylase alpha subunit Fe(2+) 2OG dioxygenase domain-containing protein</fullName>
    </recommendedName>
</protein>
<dbReference type="AlphaFoldDB" id="A0AAD5V6Z2"/>